<feature type="transmembrane region" description="Helical" evidence="2">
    <location>
        <begin position="54"/>
        <end position="72"/>
    </location>
</feature>
<dbReference type="InterPro" id="IPR002666">
    <property type="entry name" value="Folate_carrier"/>
</dbReference>
<organism evidence="3 4">
    <name type="scientific">Zophobas morio</name>
    <dbReference type="NCBI Taxonomy" id="2755281"/>
    <lineage>
        <taxon>Eukaryota</taxon>
        <taxon>Metazoa</taxon>
        <taxon>Ecdysozoa</taxon>
        <taxon>Arthropoda</taxon>
        <taxon>Hexapoda</taxon>
        <taxon>Insecta</taxon>
        <taxon>Pterygota</taxon>
        <taxon>Neoptera</taxon>
        <taxon>Endopterygota</taxon>
        <taxon>Coleoptera</taxon>
        <taxon>Polyphaga</taxon>
        <taxon>Cucujiformia</taxon>
        <taxon>Tenebrionidae</taxon>
        <taxon>Zophobas</taxon>
    </lineage>
</organism>
<keyword evidence="2" id="KW-0812">Transmembrane</keyword>
<proteinExistence type="inferred from homology"/>
<feature type="transmembrane region" description="Helical" evidence="2">
    <location>
        <begin position="109"/>
        <end position="128"/>
    </location>
</feature>
<feature type="transmembrane region" description="Helical" evidence="2">
    <location>
        <begin position="290"/>
        <end position="310"/>
    </location>
</feature>
<dbReference type="Pfam" id="PF01770">
    <property type="entry name" value="Folate_carrier"/>
    <property type="match status" value="2"/>
</dbReference>
<protein>
    <recommendedName>
        <fullName evidence="5">Thiamine transporter 2</fullName>
    </recommendedName>
</protein>
<dbReference type="Gene3D" id="1.20.1250.20">
    <property type="entry name" value="MFS general substrate transporter like domains"/>
    <property type="match status" value="1"/>
</dbReference>
<sequence>MLELNYNFLHWFKRHHFLYMFGFFLNFRPITPFYHEMLVTTKNITDQEYYERLYPVSTYSAVIVSFIIFICINFCLFNYLLVLGCVGGLVFSIAMWQTDTVGSLQVAEVFEGCFVATEIIYFASIYVCHDLKLSFAAKTASIRVVPVVAQLTAAILAQLLVTNGWLNLTEITFLGVPACAHSILLVYHLPSMFELQAIPENFLPKLSFFKKKLKDTFSNHHVVQYSLWIAFTMSGYAQISFTMQTLWRQSQIEDSEAPYNGAIEGICSFLSLLGILLGATLKPNFKRQNALLSVTSLLQCSLLFGFAYVSNTWERTILYIVLNLVYHFVITRITAIVAESANSKACFGTVFSFIGLIYSILNLVFACVINNNEIYLTVQQQFTVYGGYHFVAALLMAYVYVVSFWCKS</sequence>
<feature type="transmembrane region" description="Helical" evidence="2">
    <location>
        <begin position="79"/>
        <end position="97"/>
    </location>
</feature>
<feature type="transmembrane region" description="Helical" evidence="2">
    <location>
        <begin position="316"/>
        <end position="338"/>
    </location>
</feature>
<feature type="transmembrane region" description="Helical" evidence="2">
    <location>
        <begin position="259"/>
        <end position="278"/>
    </location>
</feature>
<evidence type="ECO:0000313" key="3">
    <source>
        <dbReference type="EMBL" id="KAJ3656154.1"/>
    </source>
</evidence>
<feature type="transmembrane region" description="Helical" evidence="2">
    <location>
        <begin position="385"/>
        <end position="406"/>
    </location>
</feature>
<feature type="transmembrane region" description="Helical" evidence="2">
    <location>
        <begin position="140"/>
        <end position="159"/>
    </location>
</feature>
<keyword evidence="2" id="KW-1133">Transmembrane helix</keyword>
<reference evidence="3" key="1">
    <citation type="journal article" date="2023" name="G3 (Bethesda)">
        <title>Whole genome assemblies of Zophobas morio and Tenebrio molitor.</title>
        <authorList>
            <person name="Kaur S."/>
            <person name="Stinson S.A."/>
            <person name="diCenzo G.C."/>
        </authorList>
    </citation>
    <scope>NUCLEOTIDE SEQUENCE</scope>
    <source>
        <strain evidence="3">QUZm001</strain>
    </source>
</reference>
<comment type="caution">
    <text evidence="3">The sequence shown here is derived from an EMBL/GenBank/DDBJ whole genome shotgun (WGS) entry which is preliminary data.</text>
</comment>
<evidence type="ECO:0000256" key="2">
    <source>
        <dbReference type="SAM" id="Phobius"/>
    </source>
</evidence>
<accession>A0AA38MHM3</accession>
<evidence type="ECO:0008006" key="5">
    <source>
        <dbReference type="Google" id="ProtNLM"/>
    </source>
</evidence>
<gene>
    <name evidence="3" type="ORF">Zmor_015251</name>
</gene>
<keyword evidence="2" id="KW-0472">Membrane</keyword>
<evidence type="ECO:0000313" key="4">
    <source>
        <dbReference type="Proteomes" id="UP001168821"/>
    </source>
</evidence>
<dbReference type="SUPFAM" id="SSF103473">
    <property type="entry name" value="MFS general substrate transporter"/>
    <property type="match status" value="1"/>
</dbReference>
<dbReference type="AlphaFoldDB" id="A0AA38MHM3"/>
<dbReference type="EMBL" id="JALNTZ010000004">
    <property type="protein sequence ID" value="KAJ3656154.1"/>
    <property type="molecule type" value="Genomic_DNA"/>
</dbReference>
<dbReference type="PANTHER" id="PTHR10686">
    <property type="entry name" value="FOLATE TRANSPORTER"/>
    <property type="match status" value="1"/>
</dbReference>
<dbReference type="GO" id="GO:0090482">
    <property type="term" value="F:vitamin transmembrane transporter activity"/>
    <property type="evidence" value="ECO:0007669"/>
    <property type="project" value="InterPro"/>
</dbReference>
<dbReference type="PANTHER" id="PTHR10686:SF18">
    <property type="entry name" value="IP11787P-RELATED"/>
    <property type="match status" value="1"/>
</dbReference>
<feature type="transmembrane region" description="Helical" evidence="2">
    <location>
        <begin position="17"/>
        <end position="34"/>
    </location>
</feature>
<dbReference type="Proteomes" id="UP001168821">
    <property type="component" value="Unassembled WGS sequence"/>
</dbReference>
<dbReference type="InterPro" id="IPR036259">
    <property type="entry name" value="MFS_trans_sf"/>
</dbReference>
<comment type="similarity">
    <text evidence="1">Belongs to the reduced folate carrier (RFC) transporter (TC 2.A.48) family.</text>
</comment>
<evidence type="ECO:0000256" key="1">
    <source>
        <dbReference type="ARBA" id="ARBA00005773"/>
    </source>
</evidence>
<keyword evidence="4" id="KW-1185">Reference proteome</keyword>
<feature type="transmembrane region" description="Helical" evidence="2">
    <location>
        <begin position="222"/>
        <end position="239"/>
    </location>
</feature>
<feature type="transmembrane region" description="Helical" evidence="2">
    <location>
        <begin position="345"/>
        <end position="365"/>
    </location>
</feature>
<name>A0AA38MHM3_9CUCU</name>
<dbReference type="GO" id="GO:0005886">
    <property type="term" value="C:plasma membrane"/>
    <property type="evidence" value="ECO:0007669"/>
    <property type="project" value="TreeGrafter"/>
</dbReference>